<dbReference type="GO" id="GO:0003978">
    <property type="term" value="F:UDP-glucose 4-epimerase activity"/>
    <property type="evidence" value="ECO:0007669"/>
    <property type="project" value="UniProtKB-UniRule"/>
</dbReference>
<dbReference type="InterPro" id="IPR005886">
    <property type="entry name" value="UDP_G4E"/>
</dbReference>
<dbReference type="Proteomes" id="UP000481252">
    <property type="component" value="Unassembled WGS sequence"/>
</dbReference>
<keyword evidence="13" id="KW-1185">Reference proteome</keyword>
<keyword evidence="8 10" id="KW-0413">Isomerase</keyword>
<evidence type="ECO:0000259" key="11">
    <source>
        <dbReference type="Pfam" id="PF01370"/>
    </source>
</evidence>
<comment type="catalytic activity">
    <reaction evidence="1 10">
        <text>UDP-alpha-D-glucose = UDP-alpha-D-galactose</text>
        <dbReference type="Rhea" id="RHEA:22168"/>
        <dbReference type="ChEBI" id="CHEBI:58885"/>
        <dbReference type="ChEBI" id="CHEBI:66914"/>
        <dbReference type="EC" id="5.1.3.2"/>
    </reaction>
</comment>
<dbReference type="AlphaFoldDB" id="A0A7C9RB70"/>
<feature type="domain" description="NAD-dependent epimerase/dehydratase" evidence="11">
    <location>
        <begin position="6"/>
        <end position="254"/>
    </location>
</feature>
<dbReference type="NCBIfam" id="TIGR01179">
    <property type="entry name" value="galE"/>
    <property type="match status" value="1"/>
</dbReference>
<evidence type="ECO:0000256" key="10">
    <source>
        <dbReference type="RuleBase" id="RU366046"/>
    </source>
</evidence>
<evidence type="ECO:0000256" key="6">
    <source>
        <dbReference type="ARBA" id="ARBA00018569"/>
    </source>
</evidence>
<keyword evidence="9 10" id="KW-0119">Carbohydrate metabolism</keyword>
<evidence type="ECO:0000256" key="1">
    <source>
        <dbReference type="ARBA" id="ARBA00000083"/>
    </source>
</evidence>
<dbReference type="CDD" id="cd05247">
    <property type="entry name" value="UDP_G4E_1_SDR_e"/>
    <property type="match status" value="1"/>
</dbReference>
<evidence type="ECO:0000313" key="13">
    <source>
        <dbReference type="Proteomes" id="UP000481252"/>
    </source>
</evidence>
<dbReference type="PANTHER" id="PTHR43725">
    <property type="entry name" value="UDP-GLUCOSE 4-EPIMERASE"/>
    <property type="match status" value="1"/>
</dbReference>
<evidence type="ECO:0000256" key="9">
    <source>
        <dbReference type="ARBA" id="ARBA00023277"/>
    </source>
</evidence>
<sequence>MSTHRVLVTGGAGYIGSHTSKLLSAKGLEPVVYDNLVTGNRSSVRWGPFVHGDILDTTHLAQTLMQYQPQAVIHFAASAYVGESVEDPSKYYRNNVAGTQSLLNACRLAKVDKIIFSSSCATYGVPATLPIKETTPQAPINPYGRTKLIAEHMLQDYAAAYGQRYVALRYFNACGADPDGELGEWHDPETHLIPRALLAAGGRIPHLTVFGHDYETADGTCIRDYIHVNDLARAHLLAFDYLNAGGENLAVNLGTGKGSSIREILDAVARTTGREVPIELHPRRAGDPPALYADPSMAAQALGFSTEFSDLDTIVRTAAPFFGLEARA</sequence>
<comment type="cofactor">
    <cofactor evidence="2 10">
        <name>NAD(+)</name>
        <dbReference type="ChEBI" id="CHEBI:57540"/>
    </cofactor>
</comment>
<evidence type="ECO:0000256" key="7">
    <source>
        <dbReference type="ARBA" id="ARBA00023027"/>
    </source>
</evidence>
<evidence type="ECO:0000256" key="4">
    <source>
        <dbReference type="ARBA" id="ARBA00007637"/>
    </source>
</evidence>
<comment type="pathway">
    <text evidence="3 10">Carbohydrate metabolism; galactose metabolism.</text>
</comment>
<keyword evidence="7 10" id="KW-0520">NAD</keyword>
<evidence type="ECO:0000256" key="3">
    <source>
        <dbReference type="ARBA" id="ARBA00004947"/>
    </source>
</evidence>
<dbReference type="GO" id="GO:0033499">
    <property type="term" value="P:galactose catabolic process via UDP-galactose, Leloir pathway"/>
    <property type="evidence" value="ECO:0007669"/>
    <property type="project" value="TreeGrafter"/>
</dbReference>
<comment type="caution">
    <text evidence="12">The sequence shown here is derived from an EMBL/GenBank/DDBJ whole genome shotgun (WGS) entry which is preliminary data.</text>
</comment>
<dbReference type="Gene3D" id="3.90.25.10">
    <property type="entry name" value="UDP-galactose 4-epimerase, domain 1"/>
    <property type="match status" value="1"/>
</dbReference>
<dbReference type="InterPro" id="IPR036291">
    <property type="entry name" value="NAD(P)-bd_dom_sf"/>
</dbReference>
<dbReference type="Gene3D" id="3.40.50.720">
    <property type="entry name" value="NAD(P)-binding Rossmann-like Domain"/>
    <property type="match status" value="1"/>
</dbReference>
<dbReference type="InterPro" id="IPR001509">
    <property type="entry name" value="Epimerase_deHydtase"/>
</dbReference>
<dbReference type="EMBL" id="JAAKZG010000019">
    <property type="protein sequence ID" value="NGN44781.1"/>
    <property type="molecule type" value="Genomic_DNA"/>
</dbReference>
<dbReference type="Pfam" id="PF01370">
    <property type="entry name" value="Epimerase"/>
    <property type="match status" value="1"/>
</dbReference>
<evidence type="ECO:0000256" key="5">
    <source>
        <dbReference type="ARBA" id="ARBA00013189"/>
    </source>
</evidence>
<gene>
    <name evidence="12" type="primary">galE</name>
    <name evidence="12" type="ORF">G6N74_27365</name>
</gene>
<protein>
    <recommendedName>
        <fullName evidence="6 10">UDP-glucose 4-epimerase</fullName>
        <ecNumber evidence="5 10">5.1.3.2</ecNumber>
    </recommendedName>
</protein>
<dbReference type="PANTHER" id="PTHR43725:SF53">
    <property type="entry name" value="UDP-ARABINOSE 4-EPIMERASE 1"/>
    <property type="match status" value="1"/>
</dbReference>
<comment type="subunit">
    <text evidence="10">Homodimer.</text>
</comment>
<dbReference type="UniPathway" id="UPA00214"/>
<dbReference type="RefSeq" id="WP_165121191.1">
    <property type="nucleotide sequence ID" value="NZ_JAAKZG010000019.1"/>
</dbReference>
<organism evidence="12 13">
    <name type="scientific">Mesorhizobium zhangyense</name>
    <dbReference type="NCBI Taxonomy" id="1776730"/>
    <lineage>
        <taxon>Bacteria</taxon>
        <taxon>Pseudomonadati</taxon>
        <taxon>Pseudomonadota</taxon>
        <taxon>Alphaproteobacteria</taxon>
        <taxon>Hyphomicrobiales</taxon>
        <taxon>Phyllobacteriaceae</taxon>
        <taxon>Mesorhizobium</taxon>
    </lineage>
</organism>
<reference evidence="12 13" key="1">
    <citation type="submission" date="2020-02" db="EMBL/GenBank/DDBJ databases">
        <title>Genome sequence of the type strain CGMCC 1.15528 of Mesorhizobium zhangyense.</title>
        <authorList>
            <person name="Gao J."/>
            <person name="Sun J."/>
        </authorList>
    </citation>
    <scope>NUCLEOTIDE SEQUENCE [LARGE SCALE GENOMIC DNA]</scope>
    <source>
        <strain evidence="12 13">CGMCC 1.15528</strain>
    </source>
</reference>
<evidence type="ECO:0000256" key="8">
    <source>
        <dbReference type="ARBA" id="ARBA00023235"/>
    </source>
</evidence>
<evidence type="ECO:0000256" key="2">
    <source>
        <dbReference type="ARBA" id="ARBA00001911"/>
    </source>
</evidence>
<comment type="similarity">
    <text evidence="4 10">Belongs to the NAD(P)-dependent epimerase/dehydratase family.</text>
</comment>
<dbReference type="EC" id="5.1.3.2" evidence="5 10"/>
<dbReference type="SUPFAM" id="SSF51735">
    <property type="entry name" value="NAD(P)-binding Rossmann-fold domains"/>
    <property type="match status" value="1"/>
</dbReference>
<evidence type="ECO:0000313" key="12">
    <source>
        <dbReference type="EMBL" id="NGN44781.1"/>
    </source>
</evidence>
<accession>A0A7C9RB70</accession>
<proteinExistence type="inferred from homology"/>
<name>A0A7C9RB70_9HYPH</name>